<dbReference type="InterPro" id="IPR050245">
    <property type="entry name" value="PrsA_foldase"/>
</dbReference>
<feature type="compositionally biased region" description="Low complexity" evidence="7">
    <location>
        <begin position="282"/>
        <end position="298"/>
    </location>
</feature>
<gene>
    <name evidence="10" type="ORF">GCM10007388_17750</name>
</gene>
<dbReference type="RefSeq" id="WP_229466271.1">
    <property type="nucleotide sequence ID" value="NZ_BMWW01000002.1"/>
</dbReference>
<sequence length="309" mass="33701">MKDIQQSRFKRSMMCTAAMLLVATLAACGGKAEKKPGQALASVNGQEITVLQLNEELMRANVPAARQEAARKQMLEALIDRQLLESEATKEKMDRDPKVMQAIERAKSTIVAQAYLQKRVGTIARPTATEVEEYFNKNPQLFASRKVFDMRQLVLASSDVTDNVKAAIDASKSLDEVAAWLDEHKVKYGRGQLARSTQELPPELAGKLLAMPKGQLFIIREGDRSMLLSINEVKDAPVTLAQATPQIEQFLVNKKNKEAAEAELKRLRASAKIEYLGQTQAPATAAAPNAGAQPAANPDAHARGVAGLK</sequence>
<comment type="similarity">
    <text evidence="2">Belongs to the PpiC/parvulin rotamase family.</text>
</comment>
<evidence type="ECO:0000256" key="6">
    <source>
        <dbReference type="ARBA" id="ARBA00023235"/>
    </source>
</evidence>
<dbReference type="InterPro" id="IPR014274">
    <property type="entry name" value="PPIase_EpsD"/>
</dbReference>
<accession>A0AA88C7P6</accession>
<dbReference type="EC" id="5.2.1.8" evidence="3"/>
<dbReference type="SUPFAM" id="SSF109998">
    <property type="entry name" value="Triger factor/SurA peptide-binding domain-like"/>
    <property type="match status" value="1"/>
</dbReference>
<feature type="signal peptide" evidence="8">
    <location>
        <begin position="1"/>
        <end position="26"/>
    </location>
</feature>
<dbReference type="Gene3D" id="3.10.50.40">
    <property type="match status" value="1"/>
</dbReference>
<dbReference type="Gene3D" id="1.10.8.1040">
    <property type="match status" value="1"/>
</dbReference>
<dbReference type="NCBIfam" id="TIGR02925">
    <property type="entry name" value="cis_trans_EpsD"/>
    <property type="match status" value="1"/>
</dbReference>
<reference evidence="10" key="1">
    <citation type="journal article" date="2014" name="Int. J. Syst. Evol. Microbiol.">
        <title>Complete genome sequence of Corynebacterium casei LMG S-19264T (=DSM 44701T), isolated from a smear-ripened cheese.</title>
        <authorList>
            <consortium name="US DOE Joint Genome Institute (JGI-PGF)"/>
            <person name="Walter F."/>
            <person name="Albersmeier A."/>
            <person name="Kalinowski J."/>
            <person name="Ruckert C."/>
        </authorList>
    </citation>
    <scope>NUCLEOTIDE SEQUENCE</scope>
    <source>
        <strain evidence="10">KCTC 12344</strain>
    </source>
</reference>
<dbReference type="Gene3D" id="1.10.4030.10">
    <property type="entry name" value="Porin chaperone SurA, peptide-binding domain"/>
    <property type="match status" value="1"/>
</dbReference>
<dbReference type="InterPro" id="IPR000297">
    <property type="entry name" value="PPIase_PpiC"/>
</dbReference>
<evidence type="ECO:0000256" key="3">
    <source>
        <dbReference type="ARBA" id="ARBA00013194"/>
    </source>
</evidence>
<dbReference type="PANTHER" id="PTHR47245">
    <property type="entry name" value="PEPTIDYLPROLYL ISOMERASE"/>
    <property type="match status" value="1"/>
</dbReference>
<dbReference type="Proteomes" id="UP000619512">
    <property type="component" value="Unassembled WGS sequence"/>
</dbReference>
<feature type="region of interest" description="Disordered" evidence="7">
    <location>
        <begin position="282"/>
        <end position="309"/>
    </location>
</feature>
<comment type="catalytic activity">
    <reaction evidence="1">
        <text>[protein]-peptidylproline (omega=180) = [protein]-peptidylproline (omega=0)</text>
        <dbReference type="Rhea" id="RHEA:16237"/>
        <dbReference type="Rhea" id="RHEA-COMP:10747"/>
        <dbReference type="Rhea" id="RHEA-COMP:10748"/>
        <dbReference type="ChEBI" id="CHEBI:83833"/>
        <dbReference type="ChEBI" id="CHEBI:83834"/>
        <dbReference type="EC" id="5.2.1.8"/>
    </reaction>
</comment>
<dbReference type="Pfam" id="PF13624">
    <property type="entry name" value="SurA_N_3"/>
    <property type="match status" value="1"/>
</dbReference>
<evidence type="ECO:0000256" key="8">
    <source>
        <dbReference type="SAM" id="SignalP"/>
    </source>
</evidence>
<feature type="domain" description="PpiC" evidence="9">
    <location>
        <begin position="126"/>
        <end position="244"/>
    </location>
</feature>
<proteinExistence type="inferred from homology"/>
<dbReference type="PROSITE" id="PS51257">
    <property type="entry name" value="PROKAR_LIPOPROTEIN"/>
    <property type="match status" value="1"/>
</dbReference>
<evidence type="ECO:0000256" key="5">
    <source>
        <dbReference type="ARBA" id="ARBA00023110"/>
    </source>
</evidence>
<evidence type="ECO:0000259" key="9">
    <source>
        <dbReference type="Pfam" id="PF13145"/>
    </source>
</evidence>
<keyword evidence="4 8" id="KW-0732">Signal</keyword>
<dbReference type="PANTHER" id="PTHR47245:SF1">
    <property type="entry name" value="FOLDASE PROTEIN PRSA"/>
    <property type="match status" value="1"/>
</dbReference>
<evidence type="ECO:0000313" key="11">
    <source>
        <dbReference type="Proteomes" id="UP000619512"/>
    </source>
</evidence>
<organism evidence="10 11">
    <name type="scientific">Pseudoduganella plicata</name>
    <dbReference type="NCBI Taxonomy" id="321984"/>
    <lineage>
        <taxon>Bacteria</taxon>
        <taxon>Pseudomonadati</taxon>
        <taxon>Pseudomonadota</taxon>
        <taxon>Betaproteobacteria</taxon>
        <taxon>Burkholderiales</taxon>
        <taxon>Oxalobacteraceae</taxon>
        <taxon>Telluria group</taxon>
        <taxon>Pseudoduganella</taxon>
    </lineage>
</organism>
<keyword evidence="6" id="KW-0413">Isomerase</keyword>
<evidence type="ECO:0000256" key="2">
    <source>
        <dbReference type="ARBA" id="ARBA00007656"/>
    </source>
</evidence>
<feature type="chain" id="PRO_5041658545" description="peptidylprolyl isomerase" evidence="8">
    <location>
        <begin position="27"/>
        <end position="309"/>
    </location>
</feature>
<comment type="caution">
    <text evidence="10">The sequence shown here is derived from an EMBL/GenBank/DDBJ whole genome shotgun (WGS) entry which is preliminary data.</text>
</comment>
<keyword evidence="5" id="KW-0697">Rotamase</keyword>
<dbReference type="AlphaFoldDB" id="A0AA88C7P6"/>
<evidence type="ECO:0000256" key="4">
    <source>
        <dbReference type="ARBA" id="ARBA00022729"/>
    </source>
</evidence>
<reference evidence="10" key="2">
    <citation type="submission" date="2022-12" db="EMBL/GenBank/DDBJ databases">
        <authorList>
            <person name="Sun Q."/>
            <person name="Kim S."/>
        </authorList>
    </citation>
    <scope>NUCLEOTIDE SEQUENCE</scope>
    <source>
        <strain evidence="10">KCTC 12344</strain>
    </source>
</reference>
<name>A0AA88C7P6_9BURK</name>
<dbReference type="InterPro" id="IPR046357">
    <property type="entry name" value="PPIase_dom_sf"/>
</dbReference>
<evidence type="ECO:0000256" key="7">
    <source>
        <dbReference type="SAM" id="MobiDB-lite"/>
    </source>
</evidence>
<dbReference type="GO" id="GO:0003755">
    <property type="term" value="F:peptidyl-prolyl cis-trans isomerase activity"/>
    <property type="evidence" value="ECO:0007669"/>
    <property type="project" value="UniProtKB-KW"/>
</dbReference>
<dbReference type="EMBL" id="BMWW01000002">
    <property type="protein sequence ID" value="GGY84981.1"/>
    <property type="molecule type" value="Genomic_DNA"/>
</dbReference>
<evidence type="ECO:0000256" key="1">
    <source>
        <dbReference type="ARBA" id="ARBA00000971"/>
    </source>
</evidence>
<dbReference type="Pfam" id="PF13145">
    <property type="entry name" value="Rotamase_2"/>
    <property type="match status" value="1"/>
</dbReference>
<dbReference type="InterPro" id="IPR027304">
    <property type="entry name" value="Trigger_fact/SurA_dom_sf"/>
</dbReference>
<evidence type="ECO:0000313" key="10">
    <source>
        <dbReference type="EMBL" id="GGY84981.1"/>
    </source>
</evidence>
<protein>
    <recommendedName>
        <fullName evidence="3">peptidylprolyl isomerase</fullName>
        <ecNumber evidence="3">5.2.1.8</ecNumber>
    </recommendedName>
</protein>